<dbReference type="EMBL" id="JBHRXI010000015">
    <property type="protein sequence ID" value="MFC3614879.1"/>
    <property type="molecule type" value="Genomic_DNA"/>
</dbReference>
<dbReference type="RefSeq" id="WP_386736157.1">
    <property type="nucleotide sequence ID" value="NZ_JBHRXI010000015.1"/>
</dbReference>
<comment type="caution">
    <text evidence="1">The sequence shown here is derived from an EMBL/GenBank/DDBJ whole genome shotgun (WGS) entry which is preliminary data.</text>
</comment>
<name>A0ABV7TH43_9RHOB</name>
<protein>
    <submittedName>
        <fullName evidence="1">Guanitoxin biosynthesis MBL fold metallo-hydrolase GntH</fullName>
    </submittedName>
</protein>
<organism evidence="1 2">
    <name type="scientific">Lutimaribacter marinistellae</name>
    <dbReference type="NCBI Taxonomy" id="1820329"/>
    <lineage>
        <taxon>Bacteria</taxon>
        <taxon>Pseudomonadati</taxon>
        <taxon>Pseudomonadota</taxon>
        <taxon>Alphaproteobacteria</taxon>
        <taxon>Rhodobacterales</taxon>
        <taxon>Roseobacteraceae</taxon>
        <taxon>Lutimaribacter</taxon>
    </lineage>
</organism>
<dbReference type="SUPFAM" id="SSF56281">
    <property type="entry name" value="Metallo-hydrolase/oxidoreductase"/>
    <property type="match status" value="1"/>
</dbReference>
<gene>
    <name evidence="1" type="primary">gntH</name>
    <name evidence="1" type="ORF">ACFORG_14000</name>
</gene>
<dbReference type="NCBIfam" id="NF041257">
    <property type="entry name" value="GntH_guanitoxin"/>
    <property type="match status" value="1"/>
</dbReference>
<proteinExistence type="predicted"/>
<dbReference type="InterPro" id="IPR036866">
    <property type="entry name" value="RibonucZ/Hydroxyglut_hydro"/>
</dbReference>
<dbReference type="PANTHER" id="PTHR46018">
    <property type="entry name" value="ZINC PHOSPHODIESTERASE ELAC PROTEIN 1"/>
    <property type="match status" value="1"/>
</dbReference>
<keyword evidence="2" id="KW-1185">Reference proteome</keyword>
<dbReference type="PANTHER" id="PTHR46018:SF2">
    <property type="entry name" value="ZINC PHOSPHODIESTERASE ELAC PROTEIN 1"/>
    <property type="match status" value="1"/>
</dbReference>
<reference evidence="2" key="1">
    <citation type="journal article" date="2019" name="Int. J. Syst. Evol. Microbiol.">
        <title>The Global Catalogue of Microorganisms (GCM) 10K type strain sequencing project: providing services to taxonomists for standard genome sequencing and annotation.</title>
        <authorList>
            <consortium name="The Broad Institute Genomics Platform"/>
            <consortium name="The Broad Institute Genome Sequencing Center for Infectious Disease"/>
            <person name="Wu L."/>
            <person name="Ma J."/>
        </authorList>
    </citation>
    <scope>NUCLEOTIDE SEQUENCE [LARGE SCALE GENOMIC DNA]</scope>
    <source>
        <strain evidence="2">KCTC 42911</strain>
    </source>
</reference>
<dbReference type="Pfam" id="PF23023">
    <property type="entry name" value="Anti-Pycsar_Apyc1"/>
    <property type="match status" value="1"/>
</dbReference>
<dbReference type="Gene3D" id="3.60.15.10">
    <property type="entry name" value="Ribonuclease Z/Hydroxyacylglutathione hydrolase-like"/>
    <property type="match status" value="1"/>
</dbReference>
<sequence length="334" mass="37442">MGAAWAQEAEVSPTMVRDRPRDAYYPNTEDLAEDEMRVIACGTGMPTTRAAQAAACFLVELGNGDKFLFDIGSGSAERISSLQIPYNYLDKVFIGHLHTDHFGALHDLFIGGALMGRNVPLRVWGPSGPVEELGTKYALENMRRMLTWDLAARAGNVDFRGYKLEINEFDYTGENQVVYEDNGVVIRSFPAIHSIDGAISYAMEWNDLKFVFSSDTYPNKWFKEYAKDADLAIHECFIAVPELVTKMKFTPESALLVGTQVHTAPEAFGKVMSDIQPRMAVAYHFFNDFDTTTSVYERIRKTYDGPLSLANDFMVWNVTKDDITVRMAATEEAT</sequence>
<dbReference type="Proteomes" id="UP001595629">
    <property type="component" value="Unassembled WGS sequence"/>
</dbReference>
<accession>A0ABV7TH43</accession>
<evidence type="ECO:0000313" key="1">
    <source>
        <dbReference type="EMBL" id="MFC3614879.1"/>
    </source>
</evidence>
<evidence type="ECO:0000313" key="2">
    <source>
        <dbReference type="Proteomes" id="UP001595629"/>
    </source>
</evidence>